<sequence length="370" mass="41816">MARLIPLTVLAVCLYFWFKSRRAAKAGGTANPDSSRSKNAEAAARLGLLPADRLDTEEINPPSPERTAVTETVRAGDWAAGAAYVEGAGRDWYERDRRISLLAEAAVEDDAWLLAWRRERPEDPAAAAVHASSLVYLAWEIRGSKQARHTTEEQFASFHRVLKEAREAFARAQELAGDDPTPFIDELPLAMGLGYPHEAFEAIWTEIEKRDPHHFSAYGSGVQYWCRKWRGSHEQALAFARRGAEGARPGQLLTLFPLEAYFEQETYENDVEPQDFYNRPEVVAATEAALADLAAAERVLDARDPRIVQTRHLVAWMLYWQDRYEEALAQFRLVDGYIGCRPWNYAGDPKARYTRVRDYTAAQVLKARGD</sequence>
<dbReference type="Proteomes" id="UP000031774">
    <property type="component" value="Chromosome"/>
</dbReference>
<accession>A0A0B5I331</accession>
<dbReference type="RefSeq" id="WP_041130948.1">
    <property type="nucleotide sequence ID" value="NZ_CP010407.1"/>
</dbReference>
<dbReference type="HOGENOM" id="CLU_064093_0_0_11"/>
<dbReference type="KEGG" id="svt:SVTN_23955"/>
<dbReference type="AlphaFoldDB" id="A0A0B5I331"/>
<evidence type="ECO:0000313" key="2">
    <source>
        <dbReference type="Proteomes" id="UP000031774"/>
    </source>
</evidence>
<protein>
    <submittedName>
        <fullName evidence="1">Uncharacterized protein</fullName>
    </submittedName>
</protein>
<keyword evidence="2" id="KW-1185">Reference proteome</keyword>
<name>A0A0B5I331_9ACTN</name>
<proteinExistence type="predicted"/>
<organism evidence="1 2">
    <name type="scientific">Streptomyces vietnamensis</name>
    <dbReference type="NCBI Taxonomy" id="362257"/>
    <lineage>
        <taxon>Bacteria</taxon>
        <taxon>Bacillati</taxon>
        <taxon>Actinomycetota</taxon>
        <taxon>Actinomycetes</taxon>
        <taxon>Kitasatosporales</taxon>
        <taxon>Streptomycetaceae</taxon>
        <taxon>Streptomyces</taxon>
    </lineage>
</organism>
<evidence type="ECO:0000313" key="1">
    <source>
        <dbReference type="EMBL" id="AJF66981.1"/>
    </source>
</evidence>
<gene>
    <name evidence="1" type="ORF">SVTN_23955</name>
</gene>
<dbReference type="EMBL" id="CP010407">
    <property type="protein sequence ID" value="AJF66981.1"/>
    <property type="molecule type" value="Genomic_DNA"/>
</dbReference>
<dbReference type="STRING" id="362257.SVTN_23955"/>
<reference evidence="1 2" key="1">
    <citation type="submission" date="2014-12" db="EMBL/GenBank/DDBJ databases">
        <title>Complete genome sequence of Streptomyces vietnamensis strain GIMV4.0001, a genetic manipulable producer of the benzoisochromanequinone antibiotic granaticin.</title>
        <authorList>
            <person name="Deng M.R."/>
            <person name="Guo J."/>
            <person name="Ma L.Y."/>
            <person name="Feng G.D."/>
            <person name="Mo C.Y."/>
            <person name="Zhu H.H."/>
        </authorList>
    </citation>
    <scope>NUCLEOTIDE SEQUENCE [LARGE SCALE GENOMIC DNA]</scope>
    <source>
        <strain evidence="2">GIMV4.0001</strain>
    </source>
</reference>